<feature type="transmembrane region" description="Helical" evidence="1">
    <location>
        <begin position="91"/>
        <end position="108"/>
    </location>
</feature>
<proteinExistence type="predicted"/>
<dbReference type="AlphaFoldDB" id="A0A6I0DDX7"/>
<dbReference type="InterPro" id="IPR050879">
    <property type="entry name" value="Acyltransferase_3"/>
</dbReference>
<dbReference type="GO" id="GO:0016747">
    <property type="term" value="F:acyltransferase activity, transferring groups other than amino-acyl groups"/>
    <property type="evidence" value="ECO:0007669"/>
    <property type="project" value="InterPro"/>
</dbReference>
<protein>
    <submittedName>
        <fullName evidence="3">Acyltransferase</fullName>
    </submittedName>
</protein>
<dbReference type="InterPro" id="IPR002656">
    <property type="entry name" value="Acyl_transf_3_dom"/>
</dbReference>
<dbReference type="EMBL" id="WBWX01000026">
    <property type="protein sequence ID" value="KAB2788083.1"/>
    <property type="molecule type" value="Genomic_DNA"/>
</dbReference>
<feature type="transmembrane region" description="Helical" evidence="1">
    <location>
        <begin position="324"/>
        <end position="347"/>
    </location>
</feature>
<dbReference type="PANTHER" id="PTHR23028:SF53">
    <property type="entry name" value="ACYL_TRANSF_3 DOMAIN-CONTAINING PROTEIN"/>
    <property type="match status" value="1"/>
</dbReference>
<feature type="transmembrane region" description="Helical" evidence="1">
    <location>
        <begin position="164"/>
        <end position="183"/>
    </location>
</feature>
<organism evidence="3 4">
    <name type="scientific">Brucella anthropi</name>
    <name type="common">Ochrobactrum anthropi</name>
    <dbReference type="NCBI Taxonomy" id="529"/>
    <lineage>
        <taxon>Bacteria</taxon>
        <taxon>Pseudomonadati</taxon>
        <taxon>Pseudomonadota</taxon>
        <taxon>Alphaproteobacteria</taxon>
        <taxon>Hyphomicrobiales</taxon>
        <taxon>Brucellaceae</taxon>
        <taxon>Brucella/Ochrobactrum group</taxon>
        <taxon>Brucella</taxon>
    </lineage>
</organism>
<evidence type="ECO:0000259" key="2">
    <source>
        <dbReference type="Pfam" id="PF01757"/>
    </source>
</evidence>
<dbReference type="GO" id="GO:0000271">
    <property type="term" value="P:polysaccharide biosynthetic process"/>
    <property type="evidence" value="ECO:0007669"/>
    <property type="project" value="TreeGrafter"/>
</dbReference>
<dbReference type="RefSeq" id="WP_151577275.1">
    <property type="nucleotide sequence ID" value="NZ_WBWX01000026.1"/>
</dbReference>
<keyword evidence="1" id="KW-1133">Transmembrane helix</keyword>
<sequence>MTITSSKNIAYIGRMDHLRFYAAALVVVYHGFVESMGHFGEVSSNPIKGLFMQGHTGVGLFLVLSGFLFASIGEGREIQYGKYLFNRITRIYPLYIFAVIIALSMSYTEYSSVQTLLLTLPIFSLSELSKLPMFGQLWTISVEFQFYLIFPFVMMAVNRKGIRYAFLLLALMIFLKLWIFLMKGTVREVSYMTLAGRLDQFVIGMIFAHFMNKNKDALKSPFHLLLSISAVLSIMFAFNLAGGYFGTPHLSMWVVWPAIEAMMWAYFACSYMRCLMILPSIPDKIIRFLGETSYSIYIMHMVAISFMYKFMPRLNIFDTERTDALVTSFVVAFPASIALAICTFFLIEKPFFHFKKKYTVPINESSK</sequence>
<dbReference type="PANTHER" id="PTHR23028">
    <property type="entry name" value="ACETYLTRANSFERASE"/>
    <property type="match status" value="1"/>
</dbReference>
<feature type="transmembrane region" description="Helical" evidence="1">
    <location>
        <begin position="51"/>
        <end position="70"/>
    </location>
</feature>
<feature type="transmembrane region" description="Helical" evidence="1">
    <location>
        <begin position="137"/>
        <end position="157"/>
    </location>
</feature>
<keyword evidence="3" id="KW-0012">Acyltransferase</keyword>
<dbReference type="Proteomes" id="UP000441102">
    <property type="component" value="Unassembled WGS sequence"/>
</dbReference>
<gene>
    <name evidence="3" type="ORF">F9L06_26080</name>
</gene>
<evidence type="ECO:0000256" key="1">
    <source>
        <dbReference type="SAM" id="Phobius"/>
    </source>
</evidence>
<comment type="caution">
    <text evidence="3">The sequence shown here is derived from an EMBL/GenBank/DDBJ whole genome shotgun (WGS) entry which is preliminary data.</text>
</comment>
<feature type="transmembrane region" description="Helical" evidence="1">
    <location>
        <begin position="20"/>
        <end position="39"/>
    </location>
</feature>
<name>A0A6I0DDX7_BRUAN</name>
<feature type="transmembrane region" description="Helical" evidence="1">
    <location>
        <begin position="294"/>
        <end position="312"/>
    </location>
</feature>
<feature type="transmembrane region" description="Helical" evidence="1">
    <location>
        <begin position="261"/>
        <end position="282"/>
    </location>
</feature>
<evidence type="ECO:0000313" key="3">
    <source>
        <dbReference type="EMBL" id="KAB2788083.1"/>
    </source>
</evidence>
<keyword evidence="1" id="KW-0812">Transmembrane</keyword>
<accession>A0A6I0DDX7</accession>
<dbReference type="Pfam" id="PF01757">
    <property type="entry name" value="Acyl_transf_3"/>
    <property type="match status" value="1"/>
</dbReference>
<feature type="domain" description="Acyltransferase 3" evidence="2">
    <location>
        <begin position="14"/>
        <end position="340"/>
    </location>
</feature>
<keyword evidence="1" id="KW-0472">Membrane</keyword>
<dbReference type="GO" id="GO:0016020">
    <property type="term" value="C:membrane"/>
    <property type="evidence" value="ECO:0007669"/>
    <property type="project" value="TreeGrafter"/>
</dbReference>
<keyword evidence="3" id="KW-0808">Transferase</keyword>
<evidence type="ECO:0000313" key="4">
    <source>
        <dbReference type="Proteomes" id="UP000441102"/>
    </source>
</evidence>
<feature type="transmembrane region" description="Helical" evidence="1">
    <location>
        <begin position="222"/>
        <end position="241"/>
    </location>
</feature>
<feature type="transmembrane region" description="Helical" evidence="1">
    <location>
        <begin position="189"/>
        <end position="210"/>
    </location>
</feature>
<reference evidence="3 4" key="1">
    <citation type="submission" date="2019-09" db="EMBL/GenBank/DDBJ databases">
        <title>Taxonomic organization of the family Brucellaceae based on a phylogenomic approach.</title>
        <authorList>
            <person name="Leclercq S."/>
            <person name="Cloeckaert A."/>
            <person name="Zygmunt M.S."/>
        </authorList>
    </citation>
    <scope>NUCLEOTIDE SEQUENCE [LARGE SCALE GENOMIC DNA]</scope>
    <source>
        <strain evidence="3 4">CCUG 34461</strain>
    </source>
</reference>